<dbReference type="SUPFAM" id="SSF53067">
    <property type="entry name" value="Actin-like ATPase domain"/>
    <property type="match status" value="1"/>
</dbReference>
<dbReference type="EMBL" id="AP014924">
    <property type="protein sequence ID" value="BAS26372.1"/>
    <property type="molecule type" value="Genomic_DNA"/>
</dbReference>
<dbReference type="InterPro" id="IPR008040">
    <property type="entry name" value="Hydant_A_N"/>
</dbReference>
<feature type="domain" description="Hydantoinase/oxoprolinase N-terminal" evidence="2">
    <location>
        <begin position="4"/>
        <end position="177"/>
    </location>
</feature>
<reference evidence="5" key="1">
    <citation type="submission" date="2015-07" db="EMBL/GenBank/DDBJ databases">
        <title>Complete genome sequence and phylogenetic analysis of Limnochorda pilosa.</title>
        <authorList>
            <person name="Watanabe M."/>
            <person name="Kojima H."/>
            <person name="Fukui M."/>
        </authorList>
    </citation>
    <scope>NUCLEOTIDE SEQUENCE [LARGE SCALE GENOMIC DNA]</scope>
    <source>
        <strain evidence="5">HC45</strain>
    </source>
</reference>
<sequence length="678" mass="73922">MRLVGVDVGGTFTDICAIDEEARRLHVYKVPSTPDDPSRGAVSGIERTRFPMNEVDRIHHGTTVATNAVIQRTGARVGLLTTHGFRDVLQIRRTTRGELYNLHWHPPAELVPRRRRVEIDERMSADGEVITPLRPEEVVEKTRGLVEQGVEALAIAFLNAYANPAHEQQAAEIVQKHFPGLFVVTSAEIIPEWREFERTSTAVVAAYVGPLLEHYLEKFDSRLAAAGYRRDLLIMLSNGGVATRRDLRKRAAHTLMSGPAAGVVAAKRIGDELSEPNVVSIDIGGTSTDIAVVADGEPRLASEQEIEFGTVVHLPVIDVQSIGAGGGTIAWVDQGGALRLGPGSAGSEPGPACYGRGGTEPTITDACVEMGILSKEGLLGGEMPLVPERATESLQRLGSSLGLTPLETAIGVVRVAVQSIALAVRRMTLERGDDPRGFSLFCAGGAGPMLGALVAEELGITRLIVPRFPGACSAYGLLQSDVRRDYAQTFARPLAPKSWDDARRRLTEMEELGRQDLDRDGILRESQRYEYRCAMRYYAQTHELEVELASDATVDQVRELFRQAHEREFGFVAGPEEPVEVVNLRVTAVGQVARPQLGGLPRAEEEGRRAIRSTTRKVHFTSERAEEATVQWRDDLAQGDRVRGPAIVEQYDSTTLIPPDWTVEVQATGDLLVVRGGG</sequence>
<keyword evidence="5" id="KW-1185">Reference proteome</keyword>
<dbReference type="GO" id="GO:0006749">
    <property type="term" value="P:glutathione metabolic process"/>
    <property type="evidence" value="ECO:0007669"/>
    <property type="project" value="TreeGrafter"/>
</dbReference>
<dbReference type="OrthoDB" id="9768323at2"/>
<evidence type="ECO:0000313" key="4">
    <source>
        <dbReference type="EMBL" id="BAS26372.1"/>
    </source>
</evidence>
<dbReference type="PANTHER" id="PTHR11365:SF23">
    <property type="entry name" value="HYPOTHETICAL 5-OXOPROLINASE (EUROFUNG)-RELATED"/>
    <property type="match status" value="1"/>
</dbReference>
<gene>
    <name evidence="4" type="ORF">LIP_0515</name>
</gene>
<dbReference type="Pfam" id="PF19278">
    <property type="entry name" value="Hydant_A_C"/>
    <property type="match status" value="1"/>
</dbReference>
<dbReference type="AlphaFoldDB" id="A0A0K2SH59"/>
<evidence type="ECO:0000259" key="3">
    <source>
        <dbReference type="Pfam" id="PF19278"/>
    </source>
</evidence>
<reference evidence="5" key="2">
    <citation type="journal article" date="2016" name="Int. J. Syst. Evol. Microbiol.">
        <title>Complete genome sequence and cell structure of Limnochorda pilosa, a Gram-negative spore-former within the phylum Firmicutes.</title>
        <authorList>
            <person name="Watanabe M."/>
            <person name="Kojima H."/>
            <person name="Fukui M."/>
        </authorList>
    </citation>
    <scope>NUCLEOTIDE SEQUENCE [LARGE SCALE GENOMIC DNA]</scope>
    <source>
        <strain evidence="5">HC45</strain>
    </source>
</reference>
<dbReference type="Proteomes" id="UP000065807">
    <property type="component" value="Chromosome"/>
</dbReference>
<dbReference type="InterPro" id="IPR002821">
    <property type="entry name" value="Hydantoinase_A"/>
</dbReference>
<dbReference type="InterPro" id="IPR043129">
    <property type="entry name" value="ATPase_NBD"/>
</dbReference>
<proteinExistence type="predicted"/>
<dbReference type="InterPro" id="IPR045079">
    <property type="entry name" value="Oxoprolinase-like"/>
</dbReference>
<dbReference type="PANTHER" id="PTHR11365">
    <property type="entry name" value="5-OXOPROLINASE RELATED"/>
    <property type="match status" value="1"/>
</dbReference>
<evidence type="ECO:0000259" key="2">
    <source>
        <dbReference type="Pfam" id="PF05378"/>
    </source>
</evidence>
<organism evidence="4 5">
    <name type="scientific">Limnochorda pilosa</name>
    <dbReference type="NCBI Taxonomy" id="1555112"/>
    <lineage>
        <taxon>Bacteria</taxon>
        <taxon>Bacillati</taxon>
        <taxon>Bacillota</taxon>
        <taxon>Limnochordia</taxon>
        <taxon>Limnochordales</taxon>
        <taxon>Limnochordaceae</taxon>
        <taxon>Limnochorda</taxon>
    </lineage>
</organism>
<evidence type="ECO:0000313" key="5">
    <source>
        <dbReference type="Proteomes" id="UP000065807"/>
    </source>
</evidence>
<feature type="domain" description="Acetophenone carboxylase-like C-terminal" evidence="3">
    <location>
        <begin position="507"/>
        <end position="663"/>
    </location>
</feature>
<dbReference type="KEGG" id="lpil:LIP_0515"/>
<name>A0A0K2SH59_LIMPI</name>
<feature type="domain" description="Hydantoinase A/oxoprolinase" evidence="1">
    <location>
        <begin position="198"/>
        <end position="485"/>
    </location>
</feature>
<dbReference type="InterPro" id="IPR049517">
    <property type="entry name" value="ACX-like_C"/>
</dbReference>
<dbReference type="Pfam" id="PF01968">
    <property type="entry name" value="Hydantoinase_A"/>
    <property type="match status" value="1"/>
</dbReference>
<evidence type="ECO:0000259" key="1">
    <source>
        <dbReference type="Pfam" id="PF01968"/>
    </source>
</evidence>
<accession>A0A0K2SH59</accession>
<dbReference type="PATRIC" id="fig|1555112.3.peg.537"/>
<dbReference type="STRING" id="1555112.LIP_0515"/>
<protein>
    <submittedName>
        <fullName evidence="4">Methylhydantoinase</fullName>
    </submittedName>
</protein>
<dbReference type="GO" id="GO:0005829">
    <property type="term" value="C:cytosol"/>
    <property type="evidence" value="ECO:0007669"/>
    <property type="project" value="TreeGrafter"/>
</dbReference>
<dbReference type="Pfam" id="PF05378">
    <property type="entry name" value="Hydant_A_N"/>
    <property type="match status" value="1"/>
</dbReference>
<dbReference type="RefSeq" id="WP_068133868.1">
    <property type="nucleotide sequence ID" value="NZ_AP014924.1"/>
</dbReference>
<dbReference type="GO" id="GO:0017168">
    <property type="term" value="F:5-oxoprolinase (ATP-hydrolyzing) activity"/>
    <property type="evidence" value="ECO:0007669"/>
    <property type="project" value="TreeGrafter"/>
</dbReference>